<evidence type="ECO:0000313" key="6">
    <source>
        <dbReference type="EMBL" id="CAI8030595.1"/>
    </source>
</evidence>
<proteinExistence type="inferred from homology"/>
<evidence type="ECO:0000313" key="7">
    <source>
        <dbReference type="Proteomes" id="UP001174909"/>
    </source>
</evidence>
<organism evidence="6 7">
    <name type="scientific">Geodia barretti</name>
    <name type="common">Barrett's horny sponge</name>
    <dbReference type="NCBI Taxonomy" id="519541"/>
    <lineage>
        <taxon>Eukaryota</taxon>
        <taxon>Metazoa</taxon>
        <taxon>Porifera</taxon>
        <taxon>Demospongiae</taxon>
        <taxon>Heteroscleromorpha</taxon>
        <taxon>Tetractinellida</taxon>
        <taxon>Astrophorina</taxon>
        <taxon>Geodiidae</taxon>
        <taxon>Geodia</taxon>
    </lineage>
</organism>
<evidence type="ECO:0000256" key="3">
    <source>
        <dbReference type="SAM" id="MobiDB-lite"/>
    </source>
</evidence>
<dbReference type="InterPro" id="IPR030378">
    <property type="entry name" value="G_CP_dom"/>
</dbReference>
<dbReference type="EMBL" id="CASHTH010002487">
    <property type="protein sequence ID" value="CAI8030595.1"/>
    <property type="molecule type" value="Genomic_DNA"/>
</dbReference>
<keyword evidence="1" id="KW-0547">Nucleotide-binding</keyword>
<evidence type="ECO:0000256" key="2">
    <source>
        <dbReference type="ARBA" id="ARBA00023134"/>
    </source>
</evidence>
<dbReference type="Proteomes" id="UP001174909">
    <property type="component" value="Unassembled WGS sequence"/>
</dbReference>
<reference evidence="6" key="1">
    <citation type="submission" date="2023-03" db="EMBL/GenBank/DDBJ databases">
        <authorList>
            <person name="Steffen K."/>
            <person name="Cardenas P."/>
        </authorList>
    </citation>
    <scope>NUCLEOTIDE SEQUENCE</scope>
</reference>
<gene>
    <name evidence="6" type="ORF">GBAR_LOCUS17330</name>
</gene>
<dbReference type="Gene3D" id="3.40.50.300">
    <property type="entry name" value="P-loop containing nucleotide triphosphate hydrolases"/>
    <property type="match status" value="1"/>
</dbReference>
<sequence length="333" mass="37499">MDEGIVIKAYGGVYDVQIREQLCHCSLRHHIIEADRRERAETKELPYVDLVSVGDRVQISRAQSKTDVGYIEEILPRQTQFGRTRVNKLPQVIVANLDLLLVIFAARNPQLKLRMLDRFLVTAEASGMLPVICINKIDLVQLEKLKAQMALYEGIGYNLIYTSIVTGAGIDEMRTVMKDRISAIVGSSGVGKSSLLNEIQPGLQLRVGDVDERMHKGQHTTTEVALLPLHFGGFVADTPGIRTLGLFEIDDEQGLDIHFPEMRPYIPECKFAACTHQHEPGCAVKSAVEGGKISELRYDSYLRISGFSAGRFEREGPKKEKKRYERRHKRAKR</sequence>
<dbReference type="SUPFAM" id="SSF52540">
    <property type="entry name" value="P-loop containing nucleoside triphosphate hydrolases"/>
    <property type="match status" value="1"/>
</dbReference>
<dbReference type="PROSITE" id="PS51721">
    <property type="entry name" value="G_CP"/>
    <property type="match status" value="1"/>
</dbReference>
<dbReference type="AlphaFoldDB" id="A0AA35WXS9"/>
<dbReference type="InterPro" id="IPR027417">
    <property type="entry name" value="P-loop_NTPase"/>
</dbReference>
<dbReference type="Pfam" id="PF03193">
    <property type="entry name" value="RsgA_GTPase"/>
    <property type="match status" value="1"/>
</dbReference>
<dbReference type="GO" id="GO:0005525">
    <property type="term" value="F:GTP binding"/>
    <property type="evidence" value="ECO:0007669"/>
    <property type="project" value="UniProtKB-KW"/>
</dbReference>
<dbReference type="Gene3D" id="1.10.40.50">
    <property type="entry name" value="Probable gtpase engc, domain 3"/>
    <property type="match status" value="1"/>
</dbReference>
<dbReference type="Gene3D" id="2.40.50.140">
    <property type="entry name" value="Nucleic acid-binding proteins"/>
    <property type="match status" value="1"/>
</dbReference>
<feature type="domain" description="EngC GTPase" evidence="4">
    <location>
        <begin position="95"/>
        <end position="242"/>
    </location>
</feature>
<dbReference type="HAMAP" id="MF_01820">
    <property type="entry name" value="GTPase_RsgA"/>
    <property type="match status" value="1"/>
</dbReference>
<dbReference type="CDD" id="cd01854">
    <property type="entry name" value="YjeQ_EngC"/>
    <property type="match status" value="1"/>
</dbReference>
<feature type="compositionally biased region" description="Basic residues" evidence="3">
    <location>
        <begin position="319"/>
        <end position="333"/>
    </location>
</feature>
<dbReference type="PANTHER" id="PTHR32120:SF11">
    <property type="entry name" value="SMALL RIBOSOMAL SUBUNIT BIOGENESIS GTPASE RSGA 1, MITOCHONDRIAL-RELATED"/>
    <property type="match status" value="1"/>
</dbReference>
<evidence type="ECO:0000256" key="1">
    <source>
        <dbReference type="ARBA" id="ARBA00022741"/>
    </source>
</evidence>
<keyword evidence="7" id="KW-1185">Reference proteome</keyword>
<dbReference type="GO" id="GO:0003924">
    <property type="term" value="F:GTPase activity"/>
    <property type="evidence" value="ECO:0007669"/>
    <property type="project" value="InterPro"/>
</dbReference>
<feature type="domain" description="CP-type G" evidence="5">
    <location>
        <begin position="86"/>
        <end position="244"/>
    </location>
</feature>
<dbReference type="InterPro" id="IPR012340">
    <property type="entry name" value="NA-bd_OB-fold"/>
</dbReference>
<name>A0AA35WXS9_GEOBA</name>
<comment type="caution">
    <text evidence="6">The sequence shown here is derived from an EMBL/GenBank/DDBJ whole genome shotgun (WGS) entry which is preliminary data.</text>
</comment>
<dbReference type="NCBIfam" id="TIGR00157">
    <property type="entry name" value="ribosome small subunit-dependent GTPase A"/>
    <property type="match status" value="1"/>
</dbReference>
<feature type="region of interest" description="Disordered" evidence="3">
    <location>
        <begin position="313"/>
        <end position="333"/>
    </location>
</feature>
<protein>
    <submittedName>
        <fullName evidence="6">Small ribosomal subunit biogenesis GTPase RsgA</fullName>
    </submittedName>
</protein>
<evidence type="ECO:0000259" key="4">
    <source>
        <dbReference type="PROSITE" id="PS50936"/>
    </source>
</evidence>
<evidence type="ECO:0000259" key="5">
    <source>
        <dbReference type="PROSITE" id="PS51721"/>
    </source>
</evidence>
<dbReference type="InterPro" id="IPR010914">
    <property type="entry name" value="RsgA_GTPase_dom"/>
</dbReference>
<dbReference type="InterPro" id="IPR004881">
    <property type="entry name" value="Ribosome_biogen_GTPase_RsgA"/>
</dbReference>
<accession>A0AA35WXS9</accession>
<dbReference type="PANTHER" id="PTHR32120">
    <property type="entry name" value="SMALL RIBOSOMAL SUBUNIT BIOGENESIS GTPASE RSGA"/>
    <property type="match status" value="1"/>
</dbReference>
<dbReference type="PROSITE" id="PS50936">
    <property type="entry name" value="ENGC_GTPASE"/>
    <property type="match status" value="1"/>
</dbReference>
<keyword evidence="2" id="KW-0342">GTP-binding</keyword>